<dbReference type="Proteomes" id="UP000034137">
    <property type="component" value="Unassembled WGS sequence"/>
</dbReference>
<dbReference type="InterPro" id="IPR003593">
    <property type="entry name" value="AAA+_ATPase"/>
</dbReference>
<keyword evidence="12" id="KW-0131">Cell cycle</keyword>
<keyword evidence="7" id="KW-0159">Chromosome partition</keyword>
<evidence type="ECO:0000256" key="10">
    <source>
        <dbReference type="ARBA" id="ARBA00023125"/>
    </source>
</evidence>
<feature type="compositionally biased region" description="Basic and acidic residues" evidence="15">
    <location>
        <begin position="814"/>
        <end position="832"/>
    </location>
</feature>
<dbReference type="Pfam" id="PF13491">
    <property type="entry name" value="FtsK_4TM"/>
    <property type="match status" value="1"/>
</dbReference>
<feature type="transmembrane region" description="Helical" evidence="16">
    <location>
        <begin position="70"/>
        <end position="87"/>
    </location>
</feature>
<dbReference type="Pfam" id="PF17854">
    <property type="entry name" value="FtsK_alpha"/>
    <property type="match status" value="1"/>
</dbReference>
<feature type="compositionally biased region" description="Basic and acidic residues" evidence="15">
    <location>
        <begin position="840"/>
        <end position="851"/>
    </location>
</feature>
<dbReference type="SMART" id="SM00382">
    <property type="entry name" value="AAA"/>
    <property type="match status" value="1"/>
</dbReference>
<dbReference type="PROSITE" id="PS50901">
    <property type="entry name" value="FTSK"/>
    <property type="match status" value="1"/>
</dbReference>
<evidence type="ECO:0000256" key="3">
    <source>
        <dbReference type="ARBA" id="ARBA00022475"/>
    </source>
</evidence>
<evidence type="ECO:0000259" key="17">
    <source>
        <dbReference type="PROSITE" id="PS50901"/>
    </source>
</evidence>
<dbReference type="Gene3D" id="1.10.10.10">
    <property type="entry name" value="Winged helix-like DNA-binding domain superfamily/Winged helix DNA-binding domain"/>
    <property type="match status" value="1"/>
</dbReference>
<evidence type="ECO:0000256" key="4">
    <source>
        <dbReference type="ARBA" id="ARBA00022618"/>
    </source>
</evidence>
<evidence type="ECO:0000313" key="18">
    <source>
        <dbReference type="EMBL" id="KKR32717.1"/>
    </source>
</evidence>
<evidence type="ECO:0000256" key="16">
    <source>
        <dbReference type="SAM" id="Phobius"/>
    </source>
</evidence>
<evidence type="ECO:0000256" key="6">
    <source>
        <dbReference type="ARBA" id="ARBA00022741"/>
    </source>
</evidence>
<evidence type="ECO:0000256" key="5">
    <source>
        <dbReference type="ARBA" id="ARBA00022692"/>
    </source>
</evidence>
<dbReference type="PANTHER" id="PTHR22683:SF41">
    <property type="entry name" value="DNA TRANSLOCASE FTSK"/>
    <property type="match status" value="1"/>
</dbReference>
<keyword evidence="5 16" id="KW-0812">Transmembrane</keyword>
<dbReference type="InterPro" id="IPR025199">
    <property type="entry name" value="FtsK_4TM"/>
</dbReference>
<evidence type="ECO:0000256" key="8">
    <source>
        <dbReference type="ARBA" id="ARBA00022840"/>
    </source>
</evidence>
<keyword evidence="3" id="KW-1003">Cell membrane</keyword>
<feature type="transmembrane region" description="Helical" evidence="16">
    <location>
        <begin position="32"/>
        <end position="50"/>
    </location>
</feature>
<dbReference type="InterPro" id="IPR018541">
    <property type="entry name" value="Ftsk_gamma"/>
</dbReference>
<comment type="subunit">
    <text evidence="13">Homohexamer. Forms a ring that surrounds DNA.</text>
</comment>
<dbReference type="Pfam" id="PF01580">
    <property type="entry name" value="FtsK_SpoIIIE"/>
    <property type="match status" value="1"/>
</dbReference>
<dbReference type="InterPro" id="IPR036390">
    <property type="entry name" value="WH_DNA-bd_sf"/>
</dbReference>
<keyword evidence="6 14" id="KW-0547">Nucleotide-binding</keyword>
<feature type="domain" description="FtsK" evidence="17">
    <location>
        <begin position="397"/>
        <end position="583"/>
    </location>
</feature>
<dbReference type="EMBL" id="LBXO01000025">
    <property type="protein sequence ID" value="KKR32717.1"/>
    <property type="molecule type" value="Genomic_DNA"/>
</dbReference>
<evidence type="ECO:0000256" key="15">
    <source>
        <dbReference type="SAM" id="MobiDB-lite"/>
    </source>
</evidence>
<proteinExistence type="inferred from homology"/>
<evidence type="ECO:0000256" key="12">
    <source>
        <dbReference type="ARBA" id="ARBA00023306"/>
    </source>
</evidence>
<dbReference type="SUPFAM" id="SSF52540">
    <property type="entry name" value="P-loop containing nucleoside triphosphate hydrolases"/>
    <property type="match status" value="1"/>
</dbReference>
<keyword evidence="8 14" id="KW-0067">ATP-binding</keyword>
<dbReference type="GO" id="GO:0007059">
    <property type="term" value="P:chromosome segregation"/>
    <property type="evidence" value="ECO:0007669"/>
    <property type="project" value="UniProtKB-KW"/>
</dbReference>
<dbReference type="InterPro" id="IPR041027">
    <property type="entry name" value="FtsK_alpha"/>
</dbReference>
<sequence>MARKKYKKYQVKTPLDYVSIPKFDIDPEIKRGIFVVAVLAFGAVSLLSLFNLSGVLGGYINQLLTLLFGWGRWFFPVIFLAIGYLLYHKEKRGVKGATYLGIFLFVLSIHAIFHLSIDQARWQEVIELGQGGGYMGLLLASVSIKLMGFYAALIVLFGLLVVSLMLMFNKPISALFGRESVLAKIFYPFNFILIKLFSRTETSAQQQDDSYEDVKEEEEEEVDAEENSFSVEPIKDEPAFIKTIKEKIKPQPVKEKEWKPSNLVIDLPLDLLTIKGGKPTSGDIKNNIEIIRRTLENFGIPSEMGEVAIGPTVTQYTFKPADGIKLSKITTLNNNLALALAAQSIRIEAPIPGKSLVGVEVPNQTAAMVGLREILASDDFKNRKSDLMLALGKDVSGRSWMYDLTRMPHLLVAGATNSGKSVCLNAMIIGLLYQNNPDDLRFIMVDPKRVELTGYNDIPHLLTPVITDVPKTINALKWCLNEMDRRFDVLKEKRKRNIKDYNEVAKEKMPYIIFVIDELADLMLLARKDIEGSLIRLLQMARAVGIHLILATQRPSVDIITGLIKANMPARVAFSVNSGVDSKTILDTMGAEKLLGKGDMLFTTAELPKPKRIQGAFLSDREIKNILGYIKEKAGEPNYIEGITERQKVTGMGGHGLDSSGGGDGGDELLEEAKEIIINSGKASTSYLQRRMSIGYARAAKLIDMLEEVGVVGPANGSKPREIMISREQYEAIVDQGVSGVSVHNRDEAVAPDSYLGEEGEESEDDENATDEEEDSSSEVLAQEDEAEEYIEAEDDLLEDIYDSSKGSTGSKQTDSEKVKDSFPEALAKEEKAELDEVYSEDKKEKKQPEKKIIRNLDDEDFDKLFSR</sequence>
<keyword evidence="11 16" id="KW-0472">Membrane</keyword>
<dbReference type="GO" id="GO:0003677">
    <property type="term" value="F:DNA binding"/>
    <property type="evidence" value="ECO:0007669"/>
    <property type="project" value="UniProtKB-KW"/>
</dbReference>
<gene>
    <name evidence="18" type="ORF">UT64_C0025G0006</name>
</gene>
<dbReference type="GO" id="GO:0005886">
    <property type="term" value="C:plasma membrane"/>
    <property type="evidence" value="ECO:0007669"/>
    <property type="project" value="UniProtKB-SubCell"/>
</dbReference>
<dbReference type="GO" id="GO:0005524">
    <property type="term" value="F:ATP binding"/>
    <property type="evidence" value="ECO:0007669"/>
    <property type="project" value="UniProtKB-UniRule"/>
</dbReference>
<dbReference type="Gene3D" id="3.30.980.40">
    <property type="match status" value="1"/>
</dbReference>
<feature type="compositionally biased region" description="Acidic residues" evidence="15">
    <location>
        <begin position="209"/>
        <end position="226"/>
    </location>
</feature>
<evidence type="ECO:0000256" key="7">
    <source>
        <dbReference type="ARBA" id="ARBA00022829"/>
    </source>
</evidence>
<dbReference type="Gene3D" id="3.40.50.300">
    <property type="entry name" value="P-loop containing nucleotide triphosphate hydrolases"/>
    <property type="match status" value="1"/>
</dbReference>
<dbReference type="InterPro" id="IPR050206">
    <property type="entry name" value="FtsK/SpoIIIE/SftA"/>
</dbReference>
<evidence type="ECO:0000256" key="2">
    <source>
        <dbReference type="ARBA" id="ARBA00006474"/>
    </source>
</evidence>
<feature type="region of interest" description="Disordered" evidence="15">
    <location>
        <begin position="751"/>
        <end position="851"/>
    </location>
</feature>
<dbReference type="PATRIC" id="fig|1618642.3.peg.522"/>
<feature type="compositionally biased region" description="Acidic residues" evidence="15">
    <location>
        <begin position="756"/>
        <end position="802"/>
    </location>
</feature>
<evidence type="ECO:0000256" key="14">
    <source>
        <dbReference type="PROSITE-ProRule" id="PRU00289"/>
    </source>
</evidence>
<comment type="subcellular location">
    <subcellularLocation>
        <location evidence="1">Cell membrane</location>
        <topology evidence="1">Multi-pass membrane protein</topology>
    </subcellularLocation>
</comment>
<dbReference type="InterPro" id="IPR027417">
    <property type="entry name" value="P-loop_NTPase"/>
</dbReference>
<protein>
    <submittedName>
        <fullName evidence="18">Cell division FtsK/SpoIIIE</fullName>
    </submittedName>
</protein>
<keyword evidence="4 18" id="KW-0132">Cell division</keyword>
<keyword evidence="10" id="KW-0238">DNA-binding</keyword>
<dbReference type="PANTHER" id="PTHR22683">
    <property type="entry name" value="SPORULATION PROTEIN RELATED"/>
    <property type="match status" value="1"/>
</dbReference>
<keyword evidence="9 16" id="KW-1133">Transmembrane helix</keyword>
<dbReference type="SUPFAM" id="SSF46785">
    <property type="entry name" value="Winged helix' DNA-binding domain"/>
    <property type="match status" value="1"/>
</dbReference>
<evidence type="ECO:0000256" key="1">
    <source>
        <dbReference type="ARBA" id="ARBA00004651"/>
    </source>
</evidence>
<organism evidence="18 19">
    <name type="scientific">Candidatus Falkowbacteria bacterium GW2011_GWF2_39_8</name>
    <dbReference type="NCBI Taxonomy" id="1618642"/>
    <lineage>
        <taxon>Bacteria</taxon>
        <taxon>Candidatus Falkowiibacteriota</taxon>
    </lineage>
</organism>
<dbReference type="InterPro" id="IPR002543">
    <property type="entry name" value="FtsK_dom"/>
</dbReference>
<dbReference type="CDD" id="cd01127">
    <property type="entry name" value="TrwB_TraG_TraD_VirD4"/>
    <property type="match status" value="1"/>
</dbReference>
<feature type="transmembrane region" description="Helical" evidence="16">
    <location>
        <begin position="147"/>
        <end position="169"/>
    </location>
</feature>
<accession>A0A0G0T4I7</accession>
<dbReference type="AlphaFoldDB" id="A0A0G0T4I7"/>
<dbReference type="Pfam" id="PF09397">
    <property type="entry name" value="FtsK_gamma"/>
    <property type="match status" value="1"/>
</dbReference>
<name>A0A0G0T4I7_9BACT</name>
<feature type="binding site" evidence="14">
    <location>
        <begin position="414"/>
        <end position="421"/>
    </location>
    <ligand>
        <name>ATP</name>
        <dbReference type="ChEBI" id="CHEBI:30616"/>
    </ligand>
</feature>
<feature type="transmembrane region" description="Helical" evidence="16">
    <location>
        <begin position="99"/>
        <end position="117"/>
    </location>
</feature>
<comment type="similarity">
    <text evidence="2">Belongs to the FtsK/SpoIIIE/SftA family.</text>
</comment>
<reference evidence="18 19" key="1">
    <citation type="journal article" date="2015" name="Nature">
        <title>rRNA introns, odd ribosomes, and small enigmatic genomes across a large radiation of phyla.</title>
        <authorList>
            <person name="Brown C.T."/>
            <person name="Hug L.A."/>
            <person name="Thomas B.C."/>
            <person name="Sharon I."/>
            <person name="Castelle C.J."/>
            <person name="Singh A."/>
            <person name="Wilkins M.J."/>
            <person name="Williams K.H."/>
            <person name="Banfield J.F."/>
        </authorList>
    </citation>
    <scope>NUCLEOTIDE SEQUENCE [LARGE SCALE GENOMIC DNA]</scope>
</reference>
<feature type="region of interest" description="Disordered" evidence="15">
    <location>
        <begin position="207"/>
        <end position="228"/>
    </location>
</feature>
<evidence type="ECO:0000256" key="9">
    <source>
        <dbReference type="ARBA" id="ARBA00022989"/>
    </source>
</evidence>
<comment type="caution">
    <text evidence="18">The sequence shown here is derived from an EMBL/GenBank/DDBJ whole genome shotgun (WGS) entry which is preliminary data.</text>
</comment>
<evidence type="ECO:0000256" key="11">
    <source>
        <dbReference type="ARBA" id="ARBA00023136"/>
    </source>
</evidence>
<dbReference type="SMART" id="SM00843">
    <property type="entry name" value="Ftsk_gamma"/>
    <property type="match status" value="1"/>
</dbReference>
<dbReference type="GO" id="GO:0051301">
    <property type="term" value="P:cell division"/>
    <property type="evidence" value="ECO:0007669"/>
    <property type="project" value="UniProtKB-KW"/>
</dbReference>
<evidence type="ECO:0000256" key="13">
    <source>
        <dbReference type="ARBA" id="ARBA00025923"/>
    </source>
</evidence>
<dbReference type="InterPro" id="IPR036388">
    <property type="entry name" value="WH-like_DNA-bd_sf"/>
</dbReference>
<evidence type="ECO:0000313" key="19">
    <source>
        <dbReference type="Proteomes" id="UP000034137"/>
    </source>
</evidence>